<dbReference type="GO" id="GO:0003984">
    <property type="term" value="F:acetolactate synthase activity"/>
    <property type="evidence" value="ECO:0007669"/>
    <property type="project" value="TreeGrafter"/>
</dbReference>
<dbReference type="GO" id="GO:0009099">
    <property type="term" value="P:L-valine biosynthetic process"/>
    <property type="evidence" value="ECO:0007669"/>
    <property type="project" value="TreeGrafter"/>
</dbReference>
<dbReference type="GO" id="GO:0009097">
    <property type="term" value="P:isoleucine biosynthetic process"/>
    <property type="evidence" value="ECO:0007669"/>
    <property type="project" value="TreeGrafter"/>
</dbReference>
<dbReference type="Pfam" id="PF00205">
    <property type="entry name" value="TPP_enzyme_M"/>
    <property type="match status" value="1"/>
</dbReference>
<dbReference type="PANTHER" id="PTHR18968">
    <property type="entry name" value="THIAMINE PYROPHOSPHATE ENZYMES"/>
    <property type="match status" value="1"/>
</dbReference>
<dbReference type="Pfam" id="PF02775">
    <property type="entry name" value="TPP_enzyme_C"/>
    <property type="match status" value="1"/>
</dbReference>
<name>A0A1F6BUF6_9BACT</name>
<feature type="domain" description="Thiamine pyrophosphate enzyme N-terminal TPP-binding" evidence="6">
    <location>
        <begin position="35"/>
        <end position="152"/>
    </location>
</feature>
<sequence length="590" mass="65546">MEAEYKTGRRYTKHDRVISKKTMENSEDSKKEVSVARYLVSKIEELGIDTVPVIQGGAIMKMIDEVGESKKLHYICPNHEQALAMMVDAYARIRGFGVGMVTSGPGATNLTTGIGCAYYDSIPCLFITGQVGMFHVKGERGVRQRGFQETDVVSALKPITKFAVLLDKGEDARYVFEKAVHIAKTGRPGPVVIDLPYNVQREMINPETLRGYVPPEEEKEDKEKLEKETEEVLKKLYKAERPLLLIGGGVRIAEKEKEIYEFVKKTELPVVTTWSAADMFPADVPLYLGNIGKSGNASAVKALQESDVLLCLGVRFTPRTIIHEKKFAVQTEVIAVDIDRAELEEGIVNPHKKICCDLKEFVPMMMRCANGKKMEREGWKRRLNELKAKEYVIHGSLEHSDGYVDPYLFIPMLFEEAPANAVFIPEAGANLIWVMQTYKLKRGQRIFSAWGNSPMGYALPAAIGARIANPNAPVIATIGDGGFQMNIQELQTIAGNKIDVKIFILNNKCYGNIIIGATKEFQGRAHGNNAETGYTAPDFVKVAKAYGIDTETITDISEAREKVRNILGRKGAVIVDVSINPNQEHVELSL</sequence>
<comment type="similarity">
    <text evidence="1 3">Belongs to the TPP enzyme family.</text>
</comment>
<reference evidence="7 8" key="1">
    <citation type="journal article" date="2016" name="Nat. Commun.">
        <title>Thousands of microbial genomes shed light on interconnected biogeochemical processes in an aquifer system.</title>
        <authorList>
            <person name="Anantharaman K."/>
            <person name="Brown C.T."/>
            <person name="Hug L.A."/>
            <person name="Sharon I."/>
            <person name="Castelle C.J."/>
            <person name="Probst A.J."/>
            <person name="Thomas B.C."/>
            <person name="Singh A."/>
            <person name="Wilkins M.J."/>
            <person name="Karaoz U."/>
            <person name="Brodie E.L."/>
            <person name="Williams K.H."/>
            <person name="Hubbard S.S."/>
            <person name="Banfield J.F."/>
        </authorList>
    </citation>
    <scope>NUCLEOTIDE SEQUENCE [LARGE SCALE GENOMIC DNA]</scope>
</reference>
<comment type="caution">
    <text evidence="7">The sequence shown here is derived from an EMBL/GenBank/DDBJ whole genome shotgun (WGS) entry which is preliminary data.</text>
</comment>
<dbReference type="EMBL" id="MFKK01000024">
    <property type="protein sequence ID" value="OGG40468.1"/>
    <property type="molecule type" value="Genomic_DNA"/>
</dbReference>
<feature type="domain" description="Thiamine pyrophosphate enzyme central" evidence="4">
    <location>
        <begin position="230"/>
        <end position="362"/>
    </location>
</feature>
<dbReference type="GO" id="GO:0030976">
    <property type="term" value="F:thiamine pyrophosphate binding"/>
    <property type="evidence" value="ECO:0007669"/>
    <property type="project" value="InterPro"/>
</dbReference>
<dbReference type="CDD" id="cd00568">
    <property type="entry name" value="TPP_enzymes"/>
    <property type="match status" value="1"/>
</dbReference>
<keyword evidence="2 3" id="KW-0786">Thiamine pyrophosphate</keyword>
<dbReference type="CDD" id="cd07035">
    <property type="entry name" value="TPP_PYR_POX_like"/>
    <property type="match status" value="1"/>
</dbReference>
<dbReference type="InterPro" id="IPR029061">
    <property type="entry name" value="THDP-binding"/>
</dbReference>
<dbReference type="InterPro" id="IPR045229">
    <property type="entry name" value="TPP_enz"/>
</dbReference>
<evidence type="ECO:0000259" key="6">
    <source>
        <dbReference type="Pfam" id="PF02776"/>
    </source>
</evidence>
<dbReference type="GO" id="GO:0000287">
    <property type="term" value="F:magnesium ion binding"/>
    <property type="evidence" value="ECO:0007669"/>
    <property type="project" value="InterPro"/>
</dbReference>
<dbReference type="GO" id="GO:0005948">
    <property type="term" value="C:acetolactate synthase complex"/>
    <property type="evidence" value="ECO:0007669"/>
    <property type="project" value="TreeGrafter"/>
</dbReference>
<dbReference type="AlphaFoldDB" id="A0A1F6BUF6"/>
<dbReference type="InterPro" id="IPR012001">
    <property type="entry name" value="Thiamin_PyroP_enz_TPP-bd_dom"/>
</dbReference>
<proteinExistence type="inferred from homology"/>
<evidence type="ECO:0000313" key="7">
    <source>
        <dbReference type="EMBL" id="OGG40468.1"/>
    </source>
</evidence>
<dbReference type="Pfam" id="PF02776">
    <property type="entry name" value="TPP_enzyme_N"/>
    <property type="match status" value="1"/>
</dbReference>
<dbReference type="FunFam" id="3.40.50.970:FF:000007">
    <property type="entry name" value="Acetolactate synthase"/>
    <property type="match status" value="1"/>
</dbReference>
<accession>A0A1F6BUF6</accession>
<evidence type="ECO:0000259" key="5">
    <source>
        <dbReference type="Pfam" id="PF02775"/>
    </source>
</evidence>
<dbReference type="SUPFAM" id="SSF52467">
    <property type="entry name" value="DHS-like NAD/FAD-binding domain"/>
    <property type="match status" value="1"/>
</dbReference>
<dbReference type="Proteomes" id="UP000176996">
    <property type="component" value="Unassembled WGS sequence"/>
</dbReference>
<gene>
    <name evidence="7" type="ORF">A3A21_03010</name>
</gene>
<dbReference type="GO" id="GO:0050660">
    <property type="term" value="F:flavin adenine dinucleotide binding"/>
    <property type="evidence" value="ECO:0007669"/>
    <property type="project" value="TreeGrafter"/>
</dbReference>
<dbReference type="Gene3D" id="3.40.50.1220">
    <property type="entry name" value="TPP-binding domain"/>
    <property type="match status" value="1"/>
</dbReference>
<feature type="domain" description="Thiamine pyrophosphate enzyme TPP-binding" evidence="5">
    <location>
        <begin position="427"/>
        <end position="577"/>
    </location>
</feature>
<dbReference type="PANTHER" id="PTHR18968:SF13">
    <property type="entry name" value="ACETOLACTATE SYNTHASE CATALYTIC SUBUNIT, MITOCHONDRIAL"/>
    <property type="match status" value="1"/>
</dbReference>
<organism evidence="7 8">
    <name type="scientific">Candidatus Jorgensenbacteria bacterium RIFCSPLOWO2_01_FULL_45_25b</name>
    <dbReference type="NCBI Taxonomy" id="1798471"/>
    <lineage>
        <taxon>Bacteria</taxon>
        <taxon>Candidatus Joergenseniibacteriota</taxon>
    </lineage>
</organism>
<evidence type="ECO:0008006" key="9">
    <source>
        <dbReference type="Google" id="ProtNLM"/>
    </source>
</evidence>
<evidence type="ECO:0000259" key="4">
    <source>
        <dbReference type="Pfam" id="PF00205"/>
    </source>
</evidence>
<dbReference type="STRING" id="1798471.A3A21_03010"/>
<dbReference type="InterPro" id="IPR012000">
    <property type="entry name" value="Thiamin_PyroP_enz_cen_dom"/>
</dbReference>
<evidence type="ECO:0000256" key="3">
    <source>
        <dbReference type="RuleBase" id="RU362132"/>
    </source>
</evidence>
<dbReference type="SUPFAM" id="SSF52518">
    <property type="entry name" value="Thiamin diphosphate-binding fold (THDP-binding)"/>
    <property type="match status" value="2"/>
</dbReference>
<dbReference type="InterPro" id="IPR029035">
    <property type="entry name" value="DHS-like_NAD/FAD-binding_dom"/>
</dbReference>
<evidence type="ECO:0000256" key="1">
    <source>
        <dbReference type="ARBA" id="ARBA00007812"/>
    </source>
</evidence>
<dbReference type="InterPro" id="IPR011766">
    <property type="entry name" value="TPP_enzyme_TPP-bd"/>
</dbReference>
<evidence type="ECO:0000256" key="2">
    <source>
        <dbReference type="ARBA" id="ARBA00023052"/>
    </source>
</evidence>
<protein>
    <recommendedName>
        <fullName evidence="9">Acetolactate synthase</fullName>
    </recommendedName>
</protein>
<dbReference type="Gene3D" id="3.40.50.970">
    <property type="match status" value="2"/>
</dbReference>
<evidence type="ECO:0000313" key="8">
    <source>
        <dbReference type="Proteomes" id="UP000176996"/>
    </source>
</evidence>